<evidence type="ECO:0000259" key="20">
    <source>
        <dbReference type="PROSITE" id="PS50011"/>
    </source>
</evidence>
<evidence type="ECO:0000256" key="12">
    <source>
        <dbReference type="ARBA" id="ARBA00022777"/>
    </source>
</evidence>
<dbReference type="PANTHER" id="PTHR27008:SF497">
    <property type="entry name" value="OS11G0695000 PROTEIN"/>
    <property type="match status" value="1"/>
</dbReference>
<evidence type="ECO:0000313" key="22">
    <source>
        <dbReference type="Proteomes" id="UP000306102"/>
    </source>
</evidence>
<dbReference type="InterPro" id="IPR008271">
    <property type="entry name" value="Ser/Thr_kinase_AS"/>
</dbReference>
<dbReference type="InterPro" id="IPR051809">
    <property type="entry name" value="Plant_receptor-like_S/T_kinase"/>
</dbReference>
<feature type="domain" description="Protein kinase" evidence="20">
    <location>
        <begin position="303"/>
        <end position="552"/>
    </location>
</feature>
<dbReference type="STRING" id="542762.A0A4S4EZC0"/>
<keyword evidence="9" id="KW-0732">Signal</keyword>
<keyword evidence="8" id="KW-0812">Transmembrane</keyword>
<comment type="subcellular location">
    <subcellularLocation>
        <location evidence="1">Cell membrane</location>
        <topology evidence="1">Single-pass membrane protein</topology>
    </subcellularLocation>
</comment>
<comment type="catalytic activity">
    <reaction evidence="19">
        <text>L-seryl-[protein] + ATP = O-phospho-L-seryl-[protein] + ADP + H(+)</text>
        <dbReference type="Rhea" id="RHEA:17989"/>
        <dbReference type="Rhea" id="RHEA-COMP:9863"/>
        <dbReference type="Rhea" id="RHEA-COMP:11604"/>
        <dbReference type="ChEBI" id="CHEBI:15378"/>
        <dbReference type="ChEBI" id="CHEBI:29999"/>
        <dbReference type="ChEBI" id="CHEBI:30616"/>
        <dbReference type="ChEBI" id="CHEBI:83421"/>
        <dbReference type="ChEBI" id="CHEBI:456216"/>
        <dbReference type="EC" id="2.7.11.1"/>
    </reaction>
</comment>
<keyword evidence="12" id="KW-0418">Kinase</keyword>
<evidence type="ECO:0000256" key="2">
    <source>
        <dbReference type="ARBA" id="ARBA00012513"/>
    </source>
</evidence>
<evidence type="ECO:0000256" key="4">
    <source>
        <dbReference type="ARBA" id="ARBA00022527"/>
    </source>
</evidence>
<comment type="catalytic activity">
    <reaction evidence="18">
        <text>L-threonyl-[protein] + ATP = O-phospho-L-threonyl-[protein] + ADP + H(+)</text>
        <dbReference type="Rhea" id="RHEA:46608"/>
        <dbReference type="Rhea" id="RHEA-COMP:11060"/>
        <dbReference type="Rhea" id="RHEA-COMP:11605"/>
        <dbReference type="ChEBI" id="CHEBI:15378"/>
        <dbReference type="ChEBI" id="CHEBI:30013"/>
        <dbReference type="ChEBI" id="CHEBI:30616"/>
        <dbReference type="ChEBI" id="CHEBI:61977"/>
        <dbReference type="ChEBI" id="CHEBI:456216"/>
        <dbReference type="EC" id="2.7.11.1"/>
    </reaction>
</comment>
<keyword evidence="22" id="KW-1185">Reference proteome</keyword>
<evidence type="ECO:0000256" key="1">
    <source>
        <dbReference type="ARBA" id="ARBA00004162"/>
    </source>
</evidence>
<dbReference type="PROSITE" id="PS50011">
    <property type="entry name" value="PROTEIN_KINASE_DOM"/>
    <property type="match status" value="1"/>
</dbReference>
<dbReference type="InterPro" id="IPR000719">
    <property type="entry name" value="Prot_kinase_dom"/>
</dbReference>
<keyword evidence="3" id="KW-1003">Cell membrane</keyword>
<proteinExistence type="predicted"/>
<dbReference type="GO" id="GO:0005886">
    <property type="term" value="C:plasma membrane"/>
    <property type="evidence" value="ECO:0007669"/>
    <property type="project" value="UniProtKB-SubCell"/>
</dbReference>
<keyword evidence="14" id="KW-1133">Transmembrane helix</keyword>
<dbReference type="Pfam" id="PF13855">
    <property type="entry name" value="LRR_8"/>
    <property type="match status" value="1"/>
</dbReference>
<accession>A0A4S4EZC0</accession>
<evidence type="ECO:0000313" key="21">
    <source>
        <dbReference type="EMBL" id="THG22449.1"/>
    </source>
</evidence>
<evidence type="ECO:0000256" key="11">
    <source>
        <dbReference type="ARBA" id="ARBA00022741"/>
    </source>
</evidence>
<keyword evidence="4" id="KW-0723">Serine/threonine-protein kinase</keyword>
<gene>
    <name evidence="21" type="ORF">TEA_000182</name>
</gene>
<organism evidence="21 22">
    <name type="scientific">Camellia sinensis var. sinensis</name>
    <name type="common">China tea</name>
    <dbReference type="NCBI Taxonomy" id="542762"/>
    <lineage>
        <taxon>Eukaryota</taxon>
        <taxon>Viridiplantae</taxon>
        <taxon>Streptophyta</taxon>
        <taxon>Embryophyta</taxon>
        <taxon>Tracheophyta</taxon>
        <taxon>Spermatophyta</taxon>
        <taxon>Magnoliopsida</taxon>
        <taxon>eudicotyledons</taxon>
        <taxon>Gunneridae</taxon>
        <taxon>Pentapetalae</taxon>
        <taxon>asterids</taxon>
        <taxon>Ericales</taxon>
        <taxon>Theaceae</taxon>
        <taxon>Camellia</taxon>
    </lineage>
</organism>
<protein>
    <recommendedName>
        <fullName evidence="2">non-specific serine/threonine protein kinase</fullName>
        <ecNumber evidence="2">2.7.11.1</ecNumber>
    </recommendedName>
</protein>
<dbReference type="GO" id="GO:0005524">
    <property type="term" value="F:ATP binding"/>
    <property type="evidence" value="ECO:0007669"/>
    <property type="project" value="UniProtKB-KW"/>
</dbReference>
<evidence type="ECO:0000256" key="6">
    <source>
        <dbReference type="ARBA" id="ARBA00022614"/>
    </source>
</evidence>
<dbReference type="Gene3D" id="3.80.10.10">
    <property type="entry name" value="Ribonuclease Inhibitor"/>
    <property type="match status" value="1"/>
</dbReference>
<keyword evidence="10" id="KW-0677">Repeat</keyword>
<dbReference type="EC" id="2.7.11.1" evidence="2"/>
<keyword evidence="11" id="KW-0547">Nucleotide-binding</keyword>
<dbReference type="PROSITE" id="PS00108">
    <property type="entry name" value="PROTEIN_KINASE_ST"/>
    <property type="match status" value="1"/>
</dbReference>
<dbReference type="AlphaFoldDB" id="A0A4S4EZC0"/>
<evidence type="ECO:0000256" key="15">
    <source>
        <dbReference type="ARBA" id="ARBA00023136"/>
    </source>
</evidence>
<dbReference type="InterPro" id="IPR001611">
    <property type="entry name" value="Leu-rich_rpt"/>
</dbReference>
<evidence type="ECO:0000256" key="3">
    <source>
        <dbReference type="ARBA" id="ARBA00022475"/>
    </source>
</evidence>
<evidence type="ECO:0000256" key="7">
    <source>
        <dbReference type="ARBA" id="ARBA00022679"/>
    </source>
</evidence>
<dbReference type="EMBL" id="SDRB02000861">
    <property type="protein sequence ID" value="THG22449.1"/>
    <property type="molecule type" value="Genomic_DNA"/>
</dbReference>
<dbReference type="PANTHER" id="PTHR27008">
    <property type="entry name" value="OS04G0122200 PROTEIN"/>
    <property type="match status" value="1"/>
</dbReference>
<keyword evidence="15" id="KW-0472">Membrane</keyword>
<keyword evidence="6" id="KW-0433">Leucine-rich repeat</keyword>
<dbReference type="SUPFAM" id="SSF52058">
    <property type="entry name" value="L domain-like"/>
    <property type="match status" value="2"/>
</dbReference>
<keyword evidence="16" id="KW-0675">Receptor</keyword>
<evidence type="ECO:0000256" key="5">
    <source>
        <dbReference type="ARBA" id="ARBA00022553"/>
    </source>
</evidence>
<reference evidence="21 22" key="1">
    <citation type="journal article" date="2018" name="Proc. Natl. Acad. Sci. U.S.A.">
        <title>Draft genome sequence of Camellia sinensis var. sinensis provides insights into the evolution of the tea genome and tea quality.</title>
        <authorList>
            <person name="Wei C."/>
            <person name="Yang H."/>
            <person name="Wang S."/>
            <person name="Zhao J."/>
            <person name="Liu C."/>
            <person name="Gao L."/>
            <person name="Xia E."/>
            <person name="Lu Y."/>
            <person name="Tai Y."/>
            <person name="She G."/>
            <person name="Sun J."/>
            <person name="Cao H."/>
            <person name="Tong W."/>
            <person name="Gao Q."/>
            <person name="Li Y."/>
            <person name="Deng W."/>
            <person name="Jiang X."/>
            <person name="Wang W."/>
            <person name="Chen Q."/>
            <person name="Zhang S."/>
            <person name="Li H."/>
            <person name="Wu J."/>
            <person name="Wang P."/>
            <person name="Li P."/>
            <person name="Shi C."/>
            <person name="Zheng F."/>
            <person name="Jian J."/>
            <person name="Huang B."/>
            <person name="Shan D."/>
            <person name="Shi M."/>
            <person name="Fang C."/>
            <person name="Yue Y."/>
            <person name="Li F."/>
            <person name="Li D."/>
            <person name="Wei S."/>
            <person name="Han B."/>
            <person name="Jiang C."/>
            <person name="Yin Y."/>
            <person name="Xia T."/>
            <person name="Zhang Z."/>
            <person name="Bennetzen J.L."/>
            <person name="Zhao S."/>
            <person name="Wan X."/>
        </authorList>
    </citation>
    <scope>NUCLEOTIDE SEQUENCE [LARGE SCALE GENOMIC DNA]</scope>
    <source>
        <strain evidence="22">cv. Shuchazao</strain>
        <tissue evidence="21">Leaf</tissue>
    </source>
</reference>
<keyword evidence="7" id="KW-0808">Transferase</keyword>
<evidence type="ECO:0000256" key="19">
    <source>
        <dbReference type="ARBA" id="ARBA00048679"/>
    </source>
</evidence>
<comment type="caution">
    <text evidence="21">The sequence shown here is derived from an EMBL/GenBank/DDBJ whole genome shotgun (WGS) entry which is preliminary data.</text>
</comment>
<dbReference type="InterPro" id="IPR011009">
    <property type="entry name" value="Kinase-like_dom_sf"/>
</dbReference>
<keyword evidence="5" id="KW-0597">Phosphoprotein</keyword>
<dbReference type="GO" id="GO:0004674">
    <property type="term" value="F:protein serine/threonine kinase activity"/>
    <property type="evidence" value="ECO:0007669"/>
    <property type="project" value="UniProtKB-KW"/>
</dbReference>
<evidence type="ECO:0000256" key="9">
    <source>
        <dbReference type="ARBA" id="ARBA00022729"/>
    </source>
</evidence>
<dbReference type="SMART" id="SM00220">
    <property type="entry name" value="S_TKc"/>
    <property type="match status" value="1"/>
</dbReference>
<evidence type="ECO:0000256" key="14">
    <source>
        <dbReference type="ARBA" id="ARBA00022989"/>
    </source>
</evidence>
<evidence type="ECO:0000256" key="8">
    <source>
        <dbReference type="ARBA" id="ARBA00022692"/>
    </source>
</evidence>
<evidence type="ECO:0000256" key="10">
    <source>
        <dbReference type="ARBA" id="ARBA00022737"/>
    </source>
</evidence>
<evidence type="ECO:0000256" key="18">
    <source>
        <dbReference type="ARBA" id="ARBA00047899"/>
    </source>
</evidence>
<dbReference type="Proteomes" id="UP000306102">
    <property type="component" value="Unassembled WGS sequence"/>
</dbReference>
<dbReference type="Gene3D" id="1.10.510.10">
    <property type="entry name" value="Transferase(Phosphotransferase) domain 1"/>
    <property type="match status" value="1"/>
</dbReference>
<keyword evidence="13" id="KW-0067">ATP-binding</keyword>
<evidence type="ECO:0000256" key="16">
    <source>
        <dbReference type="ARBA" id="ARBA00023170"/>
    </source>
</evidence>
<dbReference type="PROSITE" id="PS51450">
    <property type="entry name" value="LRR"/>
    <property type="match status" value="1"/>
</dbReference>
<dbReference type="FunFam" id="1.10.510.10:FF:000358">
    <property type="entry name" value="Putative leucine-rich repeat receptor-like serine/threonine-protein kinase"/>
    <property type="match status" value="1"/>
</dbReference>
<dbReference type="FunFam" id="3.80.10.10:FF:000095">
    <property type="entry name" value="LRR receptor-like serine/threonine-protein kinase GSO1"/>
    <property type="match status" value="1"/>
</dbReference>
<dbReference type="Pfam" id="PF00560">
    <property type="entry name" value="LRR_1"/>
    <property type="match status" value="3"/>
</dbReference>
<dbReference type="InterPro" id="IPR032675">
    <property type="entry name" value="LRR_dom_sf"/>
</dbReference>
<evidence type="ECO:0000256" key="13">
    <source>
        <dbReference type="ARBA" id="ARBA00022840"/>
    </source>
</evidence>
<evidence type="ECO:0000256" key="17">
    <source>
        <dbReference type="ARBA" id="ARBA00023180"/>
    </source>
</evidence>
<dbReference type="Pfam" id="PF00069">
    <property type="entry name" value="Pkinase"/>
    <property type="match status" value="1"/>
</dbReference>
<name>A0A4S4EZC0_CAMSN</name>
<keyword evidence="17" id="KW-0325">Glycoprotein</keyword>
<dbReference type="SUPFAM" id="SSF56112">
    <property type="entry name" value="Protein kinase-like (PK-like)"/>
    <property type="match status" value="1"/>
</dbReference>
<sequence length="552" mass="60488">MLTFLSLIYNQFTGTVPTSLGDLNLKILLLGGNQLTVEPNSGEISFLTALTRSRSLEQVTINENPLNGVLPDSIEYFSSSLQQFYAFSCQINGQIPEHIGSLGNLISLILFDNNLSGTIPSTIKGMKRLQRLHLAANELEGPIPEEVCHLTNLGELVLQYNNLFGRIPGCIGYLSHLEALVLDFNALNSTIPLSLWSLNNLFFMNLSYNSLSLGPNSIALRSLEIIDFSCNNMSGNSPSTMGSFQSLRSLNLSHNSFWGPIPESFGNLITLDFLDLSNNNLSGSIPKSLEALSYFAYLNLSHNKLSGEIPSGGPFSKFTSQSFLDNGELCGVHVSKPCTSHAFVKPIFLGLEVLARYSDGKIVAVKLLYLQVEGAIKSFDAECKVLGTYLSNGSFEKWLYSHNYCLDLLQRVSIILDVALASEYLHHGQPVPVIHCDLKPSNVLLDEDTVAHVGDFGIAKILAENNTATQTNTLGTFGYIAPEYGSEGRVAAGGDTCSYGIVLLETFIRKKPTDEMFVGELSLRQWVSSSLPNNIMEVVVRNLFTTVEGERR</sequence>